<reference evidence="1" key="1">
    <citation type="submission" date="2022-08" db="EMBL/GenBank/DDBJ databases">
        <title>The complete genome sequence of the thermophilic bacterium Laceyella sacchari FBKL4.010 reveals the basis for tetramethylpyrazine biosynthesis in Moutai-flavor Daqu.</title>
        <authorList>
            <person name="Li D."/>
            <person name="Huang W."/>
            <person name="Wang C."/>
            <person name="Qiu S."/>
        </authorList>
    </citation>
    <scope>NUCLEOTIDE SEQUENCE</scope>
    <source>
        <strain evidence="1">FBKL4.014</strain>
    </source>
</reference>
<dbReference type="InterPro" id="IPR011050">
    <property type="entry name" value="Pectin_lyase_fold/virulence"/>
</dbReference>
<dbReference type="EMBL" id="CP103866">
    <property type="protein sequence ID" value="UWE02340.1"/>
    <property type="molecule type" value="Genomic_DNA"/>
</dbReference>
<accession>A0ABY5U191</accession>
<name>A0ABY5U191_LACSH</name>
<dbReference type="SUPFAM" id="SSF51126">
    <property type="entry name" value="Pectin lyase-like"/>
    <property type="match status" value="1"/>
</dbReference>
<dbReference type="InterPro" id="IPR012334">
    <property type="entry name" value="Pectin_lyas_fold"/>
</dbReference>
<dbReference type="Gene3D" id="2.160.20.10">
    <property type="entry name" value="Single-stranded right-handed beta-helix, Pectin lyase-like"/>
    <property type="match status" value="2"/>
</dbReference>
<proteinExistence type="predicted"/>
<evidence type="ECO:0000313" key="2">
    <source>
        <dbReference type="Proteomes" id="UP001058650"/>
    </source>
</evidence>
<sequence>MRSRNHAKTIECEERNRQMQGHVIYQLGDFPPFPGETDDTGRFNRAIRAMAPGGMLFVPAGRYAVKEITVTKSISLWFAEGAWVEASDRETAFLFQFAGEKSADGYPLLREAKRGDCALYLPPSAARDIKAGDVIWLSDDSARPSDGQQEINCEVHEVAEIECLERELLGDTVEGAGVRGWKSWEESPSGPRGTTLICSEPIPVEAGRCYRLEVSAKHNLSDHGASGSCYVEWVGKQGEMIARSDVISFLYKGWHVHQGCNWVAPRGATCARIFLRLPSEQAVQSCSLSVEKISFKEVFTKLTVCDFIRLPKRVARVNVVKITPLMHCRVVNFRYRLKQGASKGFGILAQQVRHFHVNGLYAEQGVESAIQVRRSMDVTVENFMILPPQRLGSGQGYGVQFFGGNLGVVVRNGYACRTRHAVDLDSTFDAVVEGVTDMEGRGVSFLLTHNGWGGDMVFRHCRSLCSGSSGFVAETQGATNPYDLTHPNIHIIDCTWQRDVRPGNGLCYGFGVWLKAPVSGRIERFTAETGMGVQDVEEMDNAAVRLLPVGNRLHVCDVSARSLRRGLVIAHPHVADETEPDRYICVDRMAVQHCQSAIYVNGGWGKRLYLRDLTLDQVKNYVVEGNQTGSYEAFVMERVSITNSPSVKLFQSGPTPRPGSVVRGWIRRVWRDWMSKVVKR</sequence>
<keyword evidence="2" id="KW-1185">Reference proteome</keyword>
<organism evidence="1 2">
    <name type="scientific">Laceyella sacchari</name>
    <name type="common">Thermoactinomyces thalpophilus</name>
    <dbReference type="NCBI Taxonomy" id="37482"/>
    <lineage>
        <taxon>Bacteria</taxon>
        <taxon>Bacillati</taxon>
        <taxon>Bacillota</taxon>
        <taxon>Bacilli</taxon>
        <taxon>Bacillales</taxon>
        <taxon>Thermoactinomycetaceae</taxon>
        <taxon>Laceyella</taxon>
    </lineage>
</organism>
<protein>
    <recommendedName>
        <fullName evidence="3">Pectate lyase superfamily protein domain-containing protein</fullName>
    </recommendedName>
</protein>
<evidence type="ECO:0008006" key="3">
    <source>
        <dbReference type="Google" id="ProtNLM"/>
    </source>
</evidence>
<dbReference type="Proteomes" id="UP001058650">
    <property type="component" value="Chromosome"/>
</dbReference>
<evidence type="ECO:0000313" key="1">
    <source>
        <dbReference type="EMBL" id="UWE02340.1"/>
    </source>
</evidence>
<dbReference type="RefSeq" id="WP_259435494.1">
    <property type="nucleotide sequence ID" value="NZ_CP103866.1"/>
</dbReference>
<gene>
    <name evidence="1" type="ORF">NYR52_09050</name>
</gene>